<keyword evidence="1" id="KW-0472">Membrane</keyword>
<evidence type="ECO:0000313" key="2">
    <source>
        <dbReference type="EMBL" id="NGP87009.1"/>
    </source>
</evidence>
<comment type="caution">
    <text evidence="2">The sequence shown here is derived from an EMBL/GenBank/DDBJ whole genome shotgun (WGS) entry which is preliminary data.</text>
</comment>
<keyword evidence="3" id="KW-1185">Reference proteome</keyword>
<accession>A0A6M1SZF1</accession>
<reference evidence="2 3" key="1">
    <citation type="submission" date="2020-02" db="EMBL/GenBank/DDBJ databases">
        <title>Aliifodinibius halophilus 2W32, complete genome.</title>
        <authorList>
            <person name="Li Y."/>
            <person name="Wu S."/>
        </authorList>
    </citation>
    <scope>NUCLEOTIDE SEQUENCE [LARGE SCALE GENOMIC DNA]</scope>
    <source>
        <strain evidence="2 3">2W32</strain>
    </source>
</reference>
<dbReference type="Proteomes" id="UP000479132">
    <property type="component" value="Unassembled WGS sequence"/>
</dbReference>
<dbReference type="AlphaFoldDB" id="A0A6M1SZF1"/>
<name>A0A6M1SZF1_9BACT</name>
<proteinExistence type="predicted"/>
<dbReference type="RefSeq" id="WP_165265343.1">
    <property type="nucleotide sequence ID" value="NZ_JAALLS010000001.1"/>
</dbReference>
<evidence type="ECO:0000313" key="3">
    <source>
        <dbReference type="Proteomes" id="UP000479132"/>
    </source>
</evidence>
<feature type="transmembrane region" description="Helical" evidence="1">
    <location>
        <begin position="50"/>
        <end position="69"/>
    </location>
</feature>
<sequence>MYKELHILEESRHLFWGLVIFVCTSAGTYLLAGSFIFIEWNMFNPEQLTALVLFLISFRGIFVLSEPLYKFVLYFEDRILQIEIKKGQHYIDTLKIPVDDITSLKFTPGNPRKPSEALFDFSTSYHLLYRTADSPDYRKLIEVDSDSIALKVDDIADIMRFVKKENPEVQIPREQATYFNL</sequence>
<evidence type="ECO:0000256" key="1">
    <source>
        <dbReference type="SAM" id="Phobius"/>
    </source>
</evidence>
<feature type="transmembrane region" description="Helical" evidence="1">
    <location>
        <begin position="14"/>
        <end position="38"/>
    </location>
</feature>
<protein>
    <submittedName>
        <fullName evidence="2">Uncharacterized protein</fullName>
    </submittedName>
</protein>
<keyword evidence="1" id="KW-0812">Transmembrane</keyword>
<gene>
    <name evidence="2" type="ORF">G3569_01480</name>
</gene>
<organism evidence="2 3">
    <name type="scientific">Fodinibius halophilus</name>
    <dbReference type="NCBI Taxonomy" id="1736908"/>
    <lineage>
        <taxon>Bacteria</taxon>
        <taxon>Pseudomonadati</taxon>
        <taxon>Balneolota</taxon>
        <taxon>Balneolia</taxon>
        <taxon>Balneolales</taxon>
        <taxon>Balneolaceae</taxon>
        <taxon>Fodinibius</taxon>
    </lineage>
</organism>
<dbReference type="EMBL" id="JAALLS010000001">
    <property type="protein sequence ID" value="NGP87009.1"/>
    <property type="molecule type" value="Genomic_DNA"/>
</dbReference>
<keyword evidence="1" id="KW-1133">Transmembrane helix</keyword>